<organism evidence="1 2">
    <name type="scientific">Hymenobacter tibetensis</name>
    <dbReference type="NCBI Taxonomy" id="497967"/>
    <lineage>
        <taxon>Bacteria</taxon>
        <taxon>Pseudomonadati</taxon>
        <taxon>Bacteroidota</taxon>
        <taxon>Cytophagia</taxon>
        <taxon>Cytophagales</taxon>
        <taxon>Hymenobacteraceae</taxon>
        <taxon>Hymenobacter</taxon>
    </lineage>
</organism>
<dbReference type="SUPFAM" id="SSF55729">
    <property type="entry name" value="Acyl-CoA N-acyltransferases (Nat)"/>
    <property type="match status" value="1"/>
</dbReference>
<name>A0ABY4D3X2_9BACT</name>
<gene>
    <name evidence="1" type="ORF">MTX78_10865</name>
</gene>
<dbReference type="Gene3D" id="3.40.630.30">
    <property type="match status" value="1"/>
</dbReference>
<protein>
    <submittedName>
        <fullName evidence="1">GNAT family N-acetyltransferase</fullName>
    </submittedName>
</protein>
<keyword evidence="2" id="KW-1185">Reference proteome</keyword>
<evidence type="ECO:0000313" key="1">
    <source>
        <dbReference type="EMBL" id="UOG77083.1"/>
    </source>
</evidence>
<dbReference type="RefSeq" id="WP_243802553.1">
    <property type="nucleotide sequence ID" value="NZ_CP094669.1"/>
</dbReference>
<dbReference type="InterPro" id="IPR016181">
    <property type="entry name" value="Acyl_CoA_acyltransferase"/>
</dbReference>
<dbReference type="EMBL" id="CP094669">
    <property type="protein sequence ID" value="UOG77083.1"/>
    <property type="molecule type" value="Genomic_DNA"/>
</dbReference>
<dbReference type="Proteomes" id="UP000831113">
    <property type="component" value="Chromosome"/>
</dbReference>
<evidence type="ECO:0000313" key="2">
    <source>
        <dbReference type="Proteomes" id="UP000831113"/>
    </source>
</evidence>
<reference evidence="1 2" key="1">
    <citation type="submission" date="2022-03" db="EMBL/GenBank/DDBJ databases">
        <title>Hymenobactersp. isolated from the air.</title>
        <authorList>
            <person name="Won M."/>
            <person name="Kwon S.-W."/>
        </authorList>
    </citation>
    <scope>NUCLEOTIDE SEQUENCE [LARGE SCALE GENOMIC DNA]</scope>
    <source>
        <strain evidence="1 2">KACC 21982</strain>
    </source>
</reference>
<proteinExistence type="predicted"/>
<sequence>MSSLVMLPHTLRIEAYTPSKAEAWNKLVATSANGPFLFARSFLDYHQDRFTDCSWLLWQGSKLRAVFAAAVAHNSPAPTTLVAHPGLTYGGLVTVAGVKYAELAAMMELLLSTWRTAGFQHLLVRPVPRVFCRQYSESLAFWLHQHGAVLSSRELNSVLDLTKPVRIGTWRRGNLRKARRHSVVVRQGTHEEYAAFWHLLTENLLATYDSQPAHTLVEISSLRDRNPDHLELWVAYVGAEIVAGVLVFQDGRQGFVHTQYISGSPRGKQVGAVDAILAHLIREKPATYQRLSFGSSMLQGAINAGLINQKEGFGTTGEVMDTYTLKLQ</sequence>
<accession>A0ABY4D3X2</accession>